<dbReference type="AlphaFoldDB" id="A0A2N1PM72"/>
<name>A0A2N1PM72_9BACT</name>
<dbReference type="EMBL" id="PGXC01000017">
    <property type="protein sequence ID" value="PKK89447.1"/>
    <property type="molecule type" value="Genomic_DNA"/>
</dbReference>
<protein>
    <recommendedName>
        <fullName evidence="4">Prepilin-type N-terminal cleavage/methylation domain-containing protein</fullName>
    </recommendedName>
</protein>
<keyword evidence="1" id="KW-1133">Transmembrane helix</keyword>
<organism evidence="2 3">
    <name type="scientific">Candidatus Wallbacteria bacterium HGW-Wallbacteria-1</name>
    <dbReference type="NCBI Taxonomy" id="2013854"/>
    <lineage>
        <taxon>Bacteria</taxon>
        <taxon>Candidatus Walliibacteriota</taxon>
    </lineage>
</organism>
<comment type="caution">
    <text evidence="2">The sequence shown here is derived from an EMBL/GenBank/DDBJ whole genome shotgun (WGS) entry which is preliminary data.</text>
</comment>
<reference evidence="2 3" key="1">
    <citation type="journal article" date="2017" name="ISME J.">
        <title>Potential for microbial H2 and metal transformations associated with novel bacteria and archaea in deep terrestrial subsurface sediments.</title>
        <authorList>
            <person name="Hernsdorf A.W."/>
            <person name="Amano Y."/>
            <person name="Miyakawa K."/>
            <person name="Ise K."/>
            <person name="Suzuki Y."/>
            <person name="Anantharaman K."/>
            <person name="Probst A."/>
            <person name="Burstein D."/>
            <person name="Thomas B.C."/>
            <person name="Banfield J.F."/>
        </authorList>
    </citation>
    <scope>NUCLEOTIDE SEQUENCE [LARGE SCALE GENOMIC DNA]</scope>
    <source>
        <strain evidence="2">HGW-Wallbacteria-1</strain>
    </source>
</reference>
<keyword evidence="1" id="KW-0472">Membrane</keyword>
<evidence type="ECO:0008006" key="4">
    <source>
        <dbReference type="Google" id="ProtNLM"/>
    </source>
</evidence>
<proteinExistence type="predicted"/>
<sequence length="135" mass="14796">MRSSSSGMSLVEILIAVVLIGGALVPLYGLFQSGSSGAARVADREVAMNLAAESLEVLSNVPFRELRDNFQSYGAYEEIQAFGRVFRVTPSICMVWETPEQGQLLMKLIAKVTWKEKGQQRSLSLGTLVANEEVR</sequence>
<accession>A0A2N1PM72</accession>
<feature type="transmembrane region" description="Helical" evidence="1">
    <location>
        <begin position="12"/>
        <end position="31"/>
    </location>
</feature>
<gene>
    <name evidence="2" type="ORF">CVV64_14300</name>
</gene>
<evidence type="ECO:0000313" key="3">
    <source>
        <dbReference type="Proteomes" id="UP000233256"/>
    </source>
</evidence>
<evidence type="ECO:0000313" key="2">
    <source>
        <dbReference type="EMBL" id="PKK89447.1"/>
    </source>
</evidence>
<dbReference type="Proteomes" id="UP000233256">
    <property type="component" value="Unassembled WGS sequence"/>
</dbReference>
<keyword evidence="1" id="KW-0812">Transmembrane</keyword>
<evidence type="ECO:0000256" key="1">
    <source>
        <dbReference type="SAM" id="Phobius"/>
    </source>
</evidence>